<keyword evidence="2" id="KW-1185">Reference proteome</keyword>
<evidence type="ECO:0000313" key="1">
    <source>
        <dbReference type="EMBL" id="MEE4598678.1"/>
    </source>
</evidence>
<accession>A0ABU7QBE5</accession>
<protein>
    <submittedName>
        <fullName evidence="1">Uncharacterized protein</fullName>
    </submittedName>
</protein>
<name>A0ABU7QBE5_9ACTN</name>
<gene>
    <name evidence="1" type="ORF">V2J94_43800</name>
</gene>
<sequence>MEIPDWRSTLQQSVDAERDKFSSLTGDEHATQWIERTVACLAAIIP</sequence>
<evidence type="ECO:0000313" key="2">
    <source>
        <dbReference type="Proteomes" id="UP001354709"/>
    </source>
</evidence>
<comment type="caution">
    <text evidence="1">The sequence shown here is derived from an EMBL/GenBank/DDBJ whole genome shotgun (WGS) entry which is preliminary data.</text>
</comment>
<proteinExistence type="predicted"/>
<organism evidence="1 2">
    <name type="scientific">Streptomyces asiaticus subsp. ignotus</name>
    <dbReference type="NCBI Taxonomy" id="3098222"/>
    <lineage>
        <taxon>Bacteria</taxon>
        <taxon>Bacillati</taxon>
        <taxon>Actinomycetota</taxon>
        <taxon>Actinomycetes</taxon>
        <taxon>Kitasatosporales</taxon>
        <taxon>Streptomycetaceae</taxon>
        <taxon>Streptomyces</taxon>
        <taxon>Streptomyces violaceusniger group</taxon>
    </lineage>
</organism>
<dbReference type="EMBL" id="JAZBJO010000053">
    <property type="protein sequence ID" value="MEE4598678.1"/>
    <property type="molecule type" value="Genomic_DNA"/>
</dbReference>
<dbReference type="RefSeq" id="WP_330816031.1">
    <property type="nucleotide sequence ID" value="NZ_JAZBJO010000053.1"/>
</dbReference>
<reference evidence="1 2" key="1">
    <citation type="submission" date="2023-11" db="EMBL/GenBank/DDBJ databases">
        <title>30 novel species of actinomycetes from the DSMZ collection.</title>
        <authorList>
            <person name="Nouioui I."/>
        </authorList>
    </citation>
    <scope>NUCLEOTIDE SEQUENCE [LARGE SCALE GENOMIC DNA]</scope>
    <source>
        <strain evidence="1 2">DSM 41524</strain>
    </source>
</reference>
<dbReference type="Proteomes" id="UP001354709">
    <property type="component" value="Unassembled WGS sequence"/>
</dbReference>